<evidence type="ECO:0000313" key="2">
    <source>
        <dbReference type="Proteomes" id="UP000699042"/>
    </source>
</evidence>
<comment type="caution">
    <text evidence="1">The sequence shown here is derived from an EMBL/GenBank/DDBJ whole genome shotgun (WGS) entry which is preliminary data.</text>
</comment>
<gene>
    <name evidence="1" type="ORF">JMJ77_014461</name>
</gene>
<protein>
    <submittedName>
        <fullName evidence="1">Uncharacterized protein</fullName>
    </submittedName>
</protein>
<dbReference type="AlphaFoldDB" id="A0A9P7R3I1"/>
<dbReference type="EMBL" id="JAESDN010000006">
    <property type="protein sequence ID" value="KAG7048831.1"/>
    <property type="molecule type" value="Genomic_DNA"/>
</dbReference>
<dbReference type="Proteomes" id="UP000699042">
    <property type="component" value="Unassembled WGS sequence"/>
</dbReference>
<proteinExistence type="predicted"/>
<keyword evidence="2" id="KW-1185">Reference proteome</keyword>
<reference evidence="1" key="1">
    <citation type="submission" date="2021-05" db="EMBL/GenBank/DDBJ databases">
        <title>Comparative genomics of three Colletotrichum scovillei strains and genetic complementation revealed genes involved fungal growth and virulence on chili pepper.</title>
        <authorList>
            <person name="Hsieh D.-K."/>
            <person name="Chuang S.-C."/>
            <person name="Chen C.-Y."/>
            <person name="Chao Y.-T."/>
            <person name="Lu M.-Y.J."/>
            <person name="Lee M.-H."/>
            <person name="Shih M.-C."/>
        </authorList>
    </citation>
    <scope>NUCLEOTIDE SEQUENCE</scope>
    <source>
        <strain evidence="1">Coll-153</strain>
    </source>
</reference>
<accession>A0A9P7R3I1</accession>
<name>A0A9P7R3I1_9PEZI</name>
<evidence type="ECO:0000313" key="1">
    <source>
        <dbReference type="EMBL" id="KAG7048831.1"/>
    </source>
</evidence>
<organism evidence="1 2">
    <name type="scientific">Colletotrichum scovillei</name>
    <dbReference type="NCBI Taxonomy" id="1209932"/>
    <lineage>
        <taxon>Eukaryota</taxon>
        <taxon>Fungi</taxon>
        <taxon>Dikarya</taxon>
        <taxon>Ascomycota</taxon>
        <taxon>Pezizomycotina</taxon>
        <taxon>Sordariomycetes</taxon>
        <taxon>Hypocreomycetidae</taxon>
        <taxon>Glomerellales</taxon>
        <taxon>Glomerellaceae</taxon>
        <taxon>Colletotrichum</taxon>
        <taxon>Colletotrichum acutatum species complex</taxon>
    </lineage>
</organism>
<sequence length="43" mass="4443">MKPATTPSWLAETSNKMALAASCVVLDARSARLDSCCASIASN</sequence>